<reference evidence="1 2" key="1">
    <citation type="submission" date="2019-08" db="EMBL/GenBank/DDBJ databases">
        <title>Bacillus genomes from the desert of Cuatro Cienegas, Coahuila.</title>
        <authorList>
            <person name="Olmedo-Alvarez G."/>
        </authorList>
    </citation>
    <scope>NUCLEOTIDE SEQUENCE [LARGE SCALE GENOMIC DNA]</scope>
    <source>
        <strain evidence="1 2">CH87b_3T</strain>
    </source>
</reference>
<evidence type="ECO:0000313" key="2">
    <source>
        <dbReference type="Proteomes" id="UP000324269"/>
    </source>
</evidence>
<accession>A0A5D4U7G7</accession>
<sequence length="33" mass="3663">MINSTFTPSAKSLAGKTNILLLDRRNMLEIADQ</sequence>
<organism evidence="1 2">
    <name type="scientific">Rossellomorea aquimaris</name>
    <dbReference type="NCBI Taxonomy" id="189382"/>
    <lineage>
        <taxon>Bacteria</taxon>
        <taxon>Bacillati</taxon>
        <taxon>Bacillota</taxon>
        <taxon>Bacilli</taxon>
        <taxon>Bacillales</taxon>
        <taxon>Bacillaceae</taxon>
        <taxon>Rossellomorea</taxon>
    </lineage>
</organism>
<dbReference type="EMBL" id="VTEZ01000006">
    <property type="protein sequence ID" value="TYS83118.1"/>
    <property type="molecule type" value="Genomic_DNA"/>
</dbReference>
<proteinExistence type="predicted"/>
<name>A0A5D4U7G7_9BACI</name>
<gene>
    <name evidence="1" type="ORF">FZC85_18100</name>
</gene>
<dbReference type="Proteomes" id="UP000324269">
    <property type="component" value="Unassembled WGS sequence"/>
</dbReference>
<evidence type="ECO:0000313" key="1">
    <source>
        <dbReference type="EMBL" id="TYS83118.1"/>
    </source>
</evidence>
<dbReference type="AlphaFoldDB" id="A0A5D4U7G7"/>
<comment type="caution">
    <text evidence="1">The sequence shown here is derived from an EMBL/GenBank/DDBJ whole genome shotgun (WGS) entry which is preliminary data.</text>
</comment>
<protein>
    <submittedName>
        <fullName evidence="1">Uncharacterized protein</fullName>
    </submittedName>
</protein>